<dbReference type="Pfam" id="PF08545">
    <property type="entry name" value="ACP_syn_III"/>
    <property type="match status" value="1"/>
</dbReference>
<keyword evidence="6" id="KW-1185">Reference proteome</keyword>
<dbReference type="OrthoDB" id="6439746at2"/>
<dbReference type="EMBL" id="ASRX01000072">
    <property type="protein sequence ID" value="EYF01785.1"/>
    <property type="molecule type" value="Genomic_DNA"/>
</dbReference>
<dbReference type="InterPro" id="IPR016039">
    <property type="entry name" value="Thiolase-like"/>
</dbReference>
<reference evidence="5 6" key="1">
    <citation type="submission" date="2013-05" db="EMBL/GenBank/DDBJ databases">
        <title>Genome assembly of Chondromyces apiculatus DSM 436.</title>
        <authorList>
            <person name="Sharma G."/>
            <person name="Khatri I."/>
            <person name="Kaur C."/>
            <person name="Mayilraj S."/>
            <person name="Subramanian S."/>
        </authorList>
    </citation>
    <scope>NUCLEOTIDE SEQUENCE [LARGE SCALE GENOMIC DNA]</scope>
    <source>
        <strain evidence="5 6">DSM 436</strain>
    </source>
</reference>
<dbReference type="GO" id="GO:0004315">
    <property type="term" value="F:3-oxoacyl-[acyl-carrier-protein] synthase activity"/>
    <property type="evidence" value="ECO:0007669"/>
    <property type="project" value="InterPro"/>
</dbReference>
<gene>
    <name evidence="5" type="ORF">CAP_7851</name>
</gene>
<evidence type="ECO:0000259" key="3">
    <source>
        <dbReference type="Pfam" id="PF08541"/>
    </source>
</evidence>
<evidence type="ECO:0000256" key="1">
    <source>
        <dbReference type="ARBA" id="ARBA00022679"/>
    </source>
</evidence>
<evidence type="ECO:0000259" key="4">
    <source>
        <dbReference type="Pfam" id="PF08545"/>
    </source>
</evidence>
<evidence type="ECO:0000313" key="6">
    <source>
        <dbReference type="Proteomes" id="UP000019678"/>
    </source>
</evidence>
<accession>A0A017SYT7</accession>
<feature type="domain" description="Beta-ketoacyl-[acyl-carrier-protein] synthase III N-terminal" evidence="4">
    <location>
        <begin position="138"/>
        <end position="211"/>
    </location>
</feature>
<dbReference type="Pfam" id="PF08541">
    <property type="entry name" value="ACP_syn_III_C"/>
    <property type="match status" value="1"/>
</dbReference>
<sequence>MATHAGFKSLAICPPSTLRTPAYWRQHFPEVVTAAESRSLGRLFAGGSATSTDPFQIEMQGYLKDPFRGTVECRVLGPEETTLSLELKAARDALAAANMGPGDIDAILAASFVPDRLFPGNAVHLARDLGADAPAWNLESTCSGAVVGIQSAAALVRAGEYRNVLLVTSCSYSRMLDVADTLSWFMGDGAGAAVIGEVPEPHGVLGTKLISTKSTCGAFATGVTLDRQGKPVFRMASGDEEATRRMRDDAAEQLETSATGALAAAGVRLQDIDFFIFNTPTAWFARFCARVLGIDPERTLSVYPRYGNIGAALTMTNLYHAAHAEKIPRGALVLIYAVGSVSTAGATVVRWGDVALGPPPPPSSTLQMAASPA</sequence>
<proteinExistence type="predicted"/>
<dbReference type="SUPFAM" id="SSF53901">
    <property type="entry name" value="Thiolase-like"/>
    <property type="match status" value="1"/>
</dbReference>
<dbReference type="STRING" id="1192034.CAP_7851"/>
<dbReference type="eggNOG" id="COG0332">
    <property type="taxonomic scope" value="Bacteria"/>
</dbReference>
<organism evidence="5 6">
    <name type="scientific">Chondromyces apiculatus DSM 436</name>
    <dbReference type="NCBI Taxonomy" id="1192034"/>
    <lineage>
        <taxon>Bacteria</taxon>
        <taxon>Pseudomonadati</taxon>
        <taxon>Myxococcota</taxon>
        <taxon>Polyangia</taxon>
        <taxon>Polyangiales</taxon>
        <taxon>Polyangiaceae</taxon>
        <taxon>Chondromyces</taxon>
    </lineage>
</organism>
<dbReference type="Gene3D" id="3.40.47.10">
    <property type="match status" value="1"/>
</dbReference>
<dbReference type="InterPro" id="IPR013751">
    <property type="entry name" value="ACP_syn_III_N"/>
</dbReference>
<dbReference type="InterPro" id="IPR013747">
    <property type="entry name" value="ACP_syn_III_C"/>
</dbReference>
<dbReference type="PANTHER" id="PTHR34069:SF3">
    <property type="entry name" value="ACYL-COA:ACYL-COA ALKYLTRANSFERASE"/>
    <property type="match status" value="1"/>
</dbReference>
<dbReference type="GO" id="GO:0044550">
    <property type="term" value="P:secondary metabolite biosynthetic process"/>
    <property type="evidence" value="ECO:0007669"/>
    <property type="project" value="TreeGrafter"/>
</dbReference>
<name>A0A017SYT7_9BACT</name>
<evidence type="ECO:0000256" key="2">
    <source>
        <dbReference type="ARBA" id="ARBA00023315"/>
    </source>
</evidence>
<evidence type="ECO:0000313" key="5">
    <source>
        <dbReference type="EMBL" id="EYF01785.1"/>
    </source>
</evidence>
<keyword evidence="1" id="KW-0808">Transferase</keyword>
<comment type="caution">
    <text evidence="5">The sequence shown here is derived from an EMBL/GenBank/DDBJ whole genome shotgun (WGS) entry which is preliminary data.</text>
</comment>
<feature type="domain" description="Beta-ketoacyl-[acyl-carrier-protein] synthase III C-terminal" evidence="3">
    <location>
        <begin position="262"/>
        <end position="351"/>
    </location>
</feature>
<dbReference type="Proteomes" id="UP000019678">
    <property type="component" value="Unassembled WGS sequence"/>
</dbReference>
<dbReference type="GO" id="GO:0006633">
    <property type="term" value="P:fatty acid biosynthetic process"/>
    <property type="evidence" value="ECO:0007669"/>
    <property type="project" value="InterPro"/>
</dbReference>
<protein>
    <submittedName>
        <fullName evidence="5">3-oxoacyl-[acyl-carrier-protein] synthase, KASIII</fullName>
    </submittedName>
</protein>
<dbReference type="PANTHER" id="PTHR34069">
    <property type="entry name" value="3-OXOACYL-[ACYL-CARRIER-PROTEIN] SYNTHASE 3"/>
    <property type="match status" value="1"/>
</dbReference>
<keyword evidence="2" id="KW-0012">Acyltransferase</keyword>
<dbReference type="AlphaFoldDB" id="A0A017SYT7"/>
<dbReference type="RefSeq" id="WP_044248827.1">
    <property type="nucleotide sequence ID" value="NZ_ASRX01000072.1"/>
</dbReference>